<protein>
    <submittedName>
        <fullName evidence="2">SH3 domain-containing protein</fullName>
    </submittedName>
</protein>
<evidence type="ECO:0000259" key="1">
    <source>
        <dbReference type="Pfam" id="PF08239"/>
    </source>
</evidence>
<name>A0A4R9JW36_9LEPT</name>
<evidence type="ECO:0000313" key="3">
    <source>
        <dbReference type="Proteomes" id="UP000297693"/>
    </source>
</evidence>
<gene>
    <name evidence="2" type="ORF">EHQ58_14815</name>
</gene>
<keyword evidence="3" id="KW-1185">Reference proteome</keyword>
<organism evidence="2 3">
    <name type="scientific">Leptospira ognonensis</name>
    <dbReference type="NCBI Taxonomy" id="2484945"/>
    <lineage>
        <taxon>Bacteria</taxon>
        <taxon>Pseudomonadati</taxon>
        <taxon>Spirochaetota</taxon>
        <taxon>Spirochaetia</taxon>
        <taxon>Leptospirales</taxon>
        <taxon>Leptospiraceae</taxon>
        <taxon>Leptospira</taxon>
    </lineage>
</organism>
<comment type="caution">
    <text evidence="2">The sequence shown here is derived from an EMBL/GenBank/DDBJ whole genome shotgun (WGS) entry which is preliminary data.</text>
</comment>
<proteinExistence type="predicted"/>
<sequence length="312" mass="36754">MRHMLKEIMKKRILLLILLLILCKPGEKHELSQEEIEFDNQLTKASIFYYVNTKSGLRLRENPSLDSPKLLLIPYNSPLEILAEDDKDTTIDNKIGRWLKVSFRDEKDDNHEGYVFSHYLSPENQVRFYNKSKQYYYSLLFEPKCTNDIYNKCSVITFYDSNNKRISDFTWNPDNIKWYDDTIVSASESNGDGGGYASSMKHFNIINSKMQDMYFIGGDFDNDAKGFRKINVSIINKHFVFELNTISNSLIIFESDNEYKVQNKIQNIQPPAEKKIDLDLEHQFFKINFEKSIILKDKLLFSFFDKPFEIKL</sequence>
<dbReference type="OrthoDB" id="342860at2"/>
<dbReference type="Pfam" id="PF08239">
    <property type="entry name" value="SH3_3"/>
    <property type="match status" value="1"/>
</dbReference>
<dbReference type="AlphaFoldDB" id="A0A4R9JW36"/>
<dbReference type="Gene3D" id="2.30.30.40">
    <property type="entry name" value="SH3 Domains"/>
    <property type="match status" value="1"/>
</dbReference>
<reference evidence="2" key="1">
    <citation type="journal article" date="2019" name="PLoS Negl. Trop. Dis.">
        <title>Revisiting the worldwide diversity of Leptospira species in the environment.</title>
        <authorList>
            <person name="Vincent A.T."/>
            <person name="Schiettekatte O."/>
            <person name="Bourhy P."/>
            <person name="Veyrier F.J."/>
            <person name="Picardeau M."/>
        </authorList>
    </citation>
    <scope>NUCLEOTIDE SEQUENCE [LARGE SCALE GENOMIC DNA]</scope>
    <source>
        <strain evidence="2">201702476</strain>
    </source>
</reference>
<accession>A0A4R9JW36</accession>
<feature type="domain" description="SH3b" evidence="1">
    <location>
        <begin position="55"/>
        <end position="121"/>
    </location>
</feature>
<evidence type="ECO:0000313" key="2">
    <source>
        <dbReference type="EMBL" id="TGL57193.1"/>
    </source>
</evidence>
<dbReference type="EMBL" id="RQGD01000036">
    <property type="protein sequence ID" value="TGL57193.1"/>
    <property type="molecule type" value="Genomic_DNA"/>
</dbReference>
<dbReference type="InterPro" id="IPR003646">
    <property type="entry name" value="SH3-like_bac-type"/>
</dbReference>
<dbReference type="Proteomes" id="UP000297693">
    <property type="component" value="Unassembled WGS sequence"/>
</dbReference>